<proteinExistence type="predicted"/>
<comment type="caution">
    <text evidence="1">The sequence shown here is derived from an EMBL/GenBank/DDBJ whole genome shotgun (WGS) entry which is preliminary data.</text>
</comment>
<reference evidence="1 2" key="1">
    <citation type="journal article" date="2020" name="Nat. Food">
        <title>A phased Vanilla planifolia genome enables genetic improvement of flavour and production.</title>
        <authorList>
            <person name="Hasing T."/>
            <person name="Tang H."/>
            <person name="Brym M."/>
            <person name="Khazi F."/>
            <person name="Huang T."/>
            <person name="Chambers A.H."/>
        </authorList>
    </citation>
    <scope>NUCLEOTIDE SEQUENCE [LARGE SCALE GENOMIC DNA]</scope>
    <source>
        <tissue evidence="1">Leaf</tissue>
    </source>
</reference>
<keyword evidence="2" id="KW-1185">Reference proteome</keyword>
<sequence>MESEDVMGNRKGKSAVTAKVNPVEEAKLTGKGVRETCRGFCDPTWKSIVAVLAGYVVINRTLDENAQRYFKTAIVRDASQSSNSSHRGM</sequence>
<accession>A0A835R7D4</accession>
<dbReference type="AlphaFoldDB" id="A0A835R7D4"/>
<protein>
    <submittedName>
        <fullName evidence="1">Uncharacterized protein</fullName>
    </submittedName>
</protein>
<dbReference type="Proteomes" id="UP000636800">
    <property type="component" value="Unassembled WGS sequence"/>
</dbReference>
<organism evidence="1 2">
    <name type="scientific">Vanilla planifolia</name>
    <name type="common">Vanilla</name>
    <dbReference type="NCBI Taxonomy" id="51239"/>
    <lineage>
        <taxon>Eukaryota</taxon>
        <taxon>Viridiplantae</taxon>
        <taxon>Streptophyta</taxon>
        <taxon>Embryophyta</taxon>
        <taxon>Tracheophyta</taxon>
        <taxon>Spermatophyta</taxon>
        <taxon>Magnoliopsida</taxon>
        <taxon>Liliopsida</taxon>
        <taxon>Asparagales</taxon>
        <taxon>Orchidaceae</taxon>
        <taxon>Vanilloideae</taxon>
        <taxon>Vanilleae</taxon>
        <taxon>Vanilla</taxon>
    </lineage>
</organism>
<dbReference type="EMBL" id="JADCNL010000004">
    <property type="protein sequence ID" value="KAG0485083.1"/>
    <property type="molecule type" value="Genomic_DNA"/>
</dbReference>
<evidence type="ECO:0000313" key="2">
    <source>
        <dbReference type="Proteomes" id="UP000636800"/>
    </source>
</evidence>
<name>A0A835R7D4_VANPL</name>
<gene>
    <name evidence="1" type="ORF">HPP92_009162</name>
</gene>
<evidence type="ECO:0000313" key="1">
    <source>
        <dbReference type="EMBL" id="KAG0485083.1"/>
    </source>
</evidence>